<dbReference type="EMBL" id="JARQBI010000001">
    <property type="protein sequence ID" value="MDT2795778.1"/>
    <property type="molecule type" value="Genomic_DNA"/>
</dbReference>
<dbReference type="AlphaFoldDB" id="A0AAW8TL91"/>
<evidence type="ECO:0000313" key="1">
    <source>
        <dbReference type="EMBL" id="MDT2795778.1"/>
    </source>
</evidence>
<organism evidence="1 2">
    <name type="scientific">Enterococcus cecorum</name>
    <dbReference type="NCBI Taxonomy" id="44008"/>
    <lineage>
        <taxon>Bacteria</taxon>
        <taxon>Bacillati</taxon>
        <taxon>Bacillota</taxon>
        <taxon>Bacilli</taxon>
        <taxon>Lactobacillales</taxon>
        <taxon>Enterococcaceae</taxon>
        <taxon>Enterococcus</taxon>
    </lineage>
</organism>
<name>A0AAW8TL91_9ENTE</name>
<proteinExistence type="predicted"/>
<evidence type="ECO:0000313" key="2">
    <source>
        <dbReference type="Proteomes" id="UP001255696"/>
    </source>
</evidence>
<dbReference type="Proteomes" id="UP001255696">
    <property type="component" value="Unassembled WGS sequence"/>
</dbReference>
<accession>A0AAW8TL91</accession>
<dbReference type="RefSeq" id="WP_171332076.1">
    <property type="nucleotide sequence ID" value="NZ_JARQBI010000001.1"/>
</dbReference>
<protein>
    <submittedName>
        <fullName evidence="1">Uncharacterized protein</fullName>
    </submittedName>
</protein>
<reference evidence="1" key="1">
    <citation type="submission" date="2023-03" db="EMBL/GenBank/DDBJ databases">
        <authorList>
            <person name="Shen W."/>
            <person name="Cai J."/>
        </authorList>
    </citation>
    <scope>NUCLEOTIDE SEQUENCE</scope>
    <source>
        <strain evidence="1">B245-2</strain>
    </source>
</reference>
<gene>
    <name evidence="1" type="ORF">P7H47_00630</name>
</gene>
<sequence>MSSCRTPSNMVVRRVEQLQAAKIVRNDGKIREVKTFPGGVAYTPK</sequence>
<comment type="caution">
    <text evidence="1">The sequence shown here is derived from an EMBL/GenBank/DDBJ whole genome shotgun (WGS) entry which is preliminary data.</text>
</comment>